<organism evidence="1 2">
    <name type="scientific">Plasmodium chabaudi adami</name>
    <dbReference type="NCBI Taxonomy" id="5826"/>
    <lineage>
        <taxon>Eukaryota</taxon>
        <taxon>Sar</taxon>
        <taxon>Alveolata</taxon>
        <taxon>Apicomplexa</taxon>
        <taxon>Aconoidasida</taxon>
        <taxon>Haemosporida</taxon>
        <taxon>Plasmodiidae</taxon>
        <taxon>Plasmodium</taxon>
        <taxon>Plasmodium (Vinckeia)</taxon>
    </lineage>
</organism>
<reference evidence="1 2" key="1">
    <citation type="submission" date="2016-08" db="EMBL/GenBank/DDBJ databases">
        <authorList>
            <consortium name="Pathogen Informatics"/>
        </authorList>
    </citation>
    <scope>NUCLEOTIDE SEQUENCE [LARGE SCALE GENOMIC DNA]</scope>
    <source>
        <strain evidence="1 2">DK</strain>
    </source>
</reference>
<name>A0A1D3L8X6_PLACE</name>
<dbReference type="Proteomes" id="UP000195879">
    <property type="component" value="Unassembled WGS sequence"/>
</dbReference>
<sequence>MHLSCYGHDHTPVVKLMREVVKHLEYHATSKDGYKAYPLNHGDATSYYKKRHNGQTDILKINLNTYPSSQYDEIINKSWDPDTPNTFNTGIAKTYPLNHGDATSYYKKRHNGQTDILKINLNTYPSSQYDEIINKSWDPDTPNTFNTGIAK</sequence>
<accession>A0A1D3L8X6</accession>
<dbReference type="AlphaFoldDB" id="A0A1D3L8X6"/>
<evidence type="ECO:0000313" key="2">
    <source>
        <dbReference type="Proteomes" id="UP000195879"/>
    </source>
</evidence>
<proteinExistence type="predicted"/>
<feature type="non-terminal residue" evidence="1">
    <location>
        <position position="151"/>
    </location>
</feature>
<evidence type="ECO:0000313" key="1">
    <source>
        <dbReference type="EMBL" id="SCL88286.1"/>
    </source>
</evidence>
<dbReference type="EMBL" id="FMIO01000228">
    <property type="protein sequence ID" value="SCL88286.1"/>
    <property type="molecule type" value="Genomic_DNA"/>
</dbReference>
<protein>
    <submittedName>
        <fullName evidence="1">Uncharacterized protein</fullName>
    </submittedName>
</protein>
<gene>
    <name evidence="1" type="ORF">PCHDK_000512700</name>
</gene>